<evidence type="ECO:0000256" key="1">
    <source>
        <dbReference type="SAM" id="MobiDB-lite"/>
    </source>
</evidence>
<accession>R9NZ09</accession>
<dbReference type="GeneID" id="24106944"/>
<organism evidence="2 3">
    <name type="scientific">Pseudozyma hubeiensis (strain SY62)</name>
    <name type="common">Yeast</name>
    <dbReference type="NCBI Taxonomy" id="1305764"/>
    <lineage>
        <taxon>Eukaryota</taxon>
        <taxon>Fungi</taxon>
        <taxon>Dikarya</taxon>
        <taxon>Basidiomycota</taxon>
        <taxon>Ustilaginomycotina</taxon>
        <taxon>Ustilaginomycetes</taxon>
        <taxon>Ustilaginales</taxon>
        <taxon>Ustilaginaceae</taxon>
        <taxon>Pseudozyma</taxon>
    </lineage>
</organism>
<dbReference type="EMBL" id="DF238782">
    <property type="protein sequence ID" value="GAC94078.1"/>
    <property type="molecule type" value="Genomic_DNA"/>
</dbReference>
<gene>
    <name evidence="2" type="ORF">PHSY_001647</name>
</gene>
<name>R9NZ09_PSEHS</name>
<evidence type="ECO:0000313" key="3">
    <source>
        <dbReference type="Proteomes" id="UP000014071"/>
    </source>
</evidence>
<reference evidence="3" key="1">
    <citation type="journal article" date="2013" name="Genome Announc.">
        <title>Draft genome sequence of the basidiomycetous yeast-like fungus Pseudozyma hubeiensis SY62, which produces an abundant amount of the biosurfactant mannosylerythritol lipids.</title>
        <authorList>
            <person name="Konishi M."/>
            <person name="Hatada Y."/>
            <person name="Horiuchi J."/>
        </authorList>
    </citation>
    <scope>NUCLEOTIDE SEQUENCE [LARGE SCALE GENOMIC DNA]</scope>
    <source>
        <strain evidence="3">SY62</strain>
    </source>
</reference>
<keyword evidence="3" id="KW-1185">Reference proteome</keyword>
<proteinExistence type="predicted"/>
<evidence type="ECO:0000313" key="2">
    <source>
        <dbReference type="EMBL" id="GAC94078.1"/>
    </source>
</evidence>
<sequence>MGSTVYMQPRLSEATLHFPAMHSGHKAPSLGSPFPTVALNELAFKANRRSDRPNCPLYQSWRHALQRPLLLRFQCVGTIVAKRCLFLGRPVMEGAESILAGQRQAPSASPLRGRQATNRIDRKPRDDASILAQGLSEQAVRV</sequence>
<feature type="region of interest" description="Disordered" evidence="1">
    <location>
        <begin position="99"/>
        <end position="127"/>
    </location>
</feature>
<dbReference type="Proteomes" id="UP000014071">
    <property type="component" value="Unassembled WGS sequence"/>
</dbReference>
<protein>
    <submittedName>
        <fullName evidence="2">Uncharacterized protein</fullName>
    </submittedName>
</protein>
<dbReference type="RefSeq" id="XP_012187665.1">
    <property type="nucleotide sequence ID" value="XM_012332275.1"/>
</dbReference>
<dbReference type="HOGENOM" id="CLU_1816645_0_0_1"/>
<dbReference type="AlphaFoldDB" id="R9NZ09"/>